<dbReference type="EMBL" id="CP000581">
    <property type="protein sequence ID" value="ABO94235.1"/>
    <property type="molecule type" value="Genomic_DNA"/>
</dbReference>
<sequence>MKRERNEADWGERAARGGETATSEGGETWRYAETADEYEYRGAWLALHRQPGESTRDEAFEEKVRAMKAVSKRLKEANMATSDFEPGGESYENFLGEHVLRHVTLARRLSEWRTNFLIRFAREPEYADMPSTVRDLEMEWIALGFKIRAIEKI</sequence>
<evidence type="ECO:0000313" key="3">
    <source>
        <dbReference type="Proteomes" id="UP000001568"/>
    </source>
</evidence>
<protein>
    <submittedName>
        <fullName evidence="2">Uncharacterized protein</fullName>
    </submittedName>
</protein>
<proteinExistence type="predicted"/>
<dbReference type="Proteomes" id="UP000001568">
    <property type="component" value="Chromosome 1"/>
</dbReference>
<dbReference type="AlphaFoldDB" id="A4RRQ8"/>
<feature type="region of interest" description="Disordered" evidence="1">
    <location>
        <begin position="1"/>
        <end position="29"/>
    </location>
</feature>
<dbReference type="RefSeq" id="XP_001415943.1">
    <property type="nucleotide sequence ID" value="XM_001415906.1"/>
</dbReference>
<reference evidence="2 3" key="1">
    <citation type="journal article" date="2007" name="Proc. Natl. Acad. Sci. U.S.A.">
        <title>The tiny eukaryote Ostreococcus provides genomic insights into the paradox of plankton speciation.</title>
        <authorList>
            <person name="Palenik B."/>
            <person name="Grimwood J."/>
            <person name="Aerts A."/>
            <person name="Rouze P."/>
            <person name="Salamov A."/>
            <person name="Putnam N."/>
            <person name="Dupont C."/>
            <person name="Jorgensen R."/>
            <person name="Derelle E."/>
            <person name="Rombauts S."/>
            <person name="Zhou K."/>
            <person name="Otillar R."/>
            <person name="Merchant S.S."/>
            <person name="Podell S."/>
            <person name="Gaasterland T."/>
            <person name="Napoli C."/>
            <person name="Gendler K."/>
            <person name="Manuell A."/>
            <person name="Tai V."/>
            <person name="Vallon O."/>
            <person name="Piganeau G."/>
            <person name="Jancek S."/>
            <person name="Heijde M."/>
            <person name="Jabbari K."/>
            <person name="Bowler C."/>
            <person name="Lohr M."/>
            <person name="Robbens S."/>
            <person name="Werner G."/>
            <person name="Dubchak I."/>
            <person name="Pazour G.J."/>
            <person name="Ren Q."/>
            <person name="Paulsen I."/>
            <person name="Delwiche C."/>
            <person name="Schmutz J."/>
            <person name="Rokhsar D."/>
            <person name="Van de Peer Y."/>
            <person name="Moreau H."/>
            <person name="Grigoriev I.V."/>
        </authorList>
    </citation>
    <scope>NUCLEOTIDE SEQUENCE [LARGE SCALE GENOMIC DNA]</scope>
    <source>
        <strain evidence="2 3">CCE9901</strain>
    </source>
</reference>
<dbReference type="KEGG" id="olu:OSTLU_29104"/>
<dbReference type="OMA" id="LEMEWIA"/>
<accession>A4RRQ8</accession>
<organism evidence="2 3">
    <name type="scientific">Ostreococcus lucimarinus (strain CCE9901)</name>
    <dbReference type="NCBI Taxonomy" id="436017"/>
    <lineage>
        <taxon>Eukaryota</taxon>
        <taxon>Viridiplantae</taxon>
        <taxon>Chlorophyta</taxon>
        <taxon>Mamiellophyceae</taxon>
        <taxon>Mamiellales</taxon>
        <taxon>Bathycoccaceae</taxon>
        <taxon>Ostreococcus</taxon>
    </lineage>
</organism>
<feature type="compositionally biased region" description="Low complexity" evidence="1">
    <location>
        <begin position="17"/>
        <end position="28"/>
    </location>
</feature>
<dbReference type="GeneID" id="4999486"/>
<evidence type="ECO:0000313" key="2">
    <source>
        <dbReference type="EMBL" id="ABO94235.1"/>
    </source>
</evidence>
<evidence type="ECO:0000256" key="1">
    <source>
        <dbReference type="SAM" id="MobiDB-lite"/>
    </source>
</evidence>
<gene>
    <name evidence="2" type="ORF">OSTLU_29104</name>
</gene>
<keyword evidence="3" id="KW-1185">Reference proteome</keyword>
<feature type="compositionally biased region" description="Basic and acidic residues" evidence="1">
    <location>
        <begin position="1"/>
        <end position="16"/>
    </location>
</feature>
<name>A4RRQ8_OSTLU</name>
<dbReference type="Gramene" id="ABO94235">
    <property type="protein sequence ID" value="ABO94235"/>
    <property type="gene ID" value="OSTLU_29104"/>
</dbReference>
<dbReference type="HOGENOM" id="CLU_1716293_0_0_1"/>